<evidence type="ECO:0000313" key="9">
    <source>
        <dbReference type="EMBL" id="KCV69105.1"/>
    </source>
</evidence>
<dbReference type="EMBL" id="KB932207">
    <property type="protein sequence ID" value="KCV69105.1"/>
    <property type="molecule type" value="Genomic_DNA"/>
</dbReference>
<dbReference type="PANTHER" id="PTHR10696:SF25">
    <property type="entry name" value="OXIDOREDUCTASE AIM17-RELATED"/>
    <property type="match status" value="1"/>
</dbReference>
<keyword evidence="6" id="KW-0408">Iron</keyword>
<dbReference type="InterPro" id="IPR003819">
    <property type="entry name" value="TauD/TfdA-like"/>
</dbReference>
<proteinExistence type="inferred from homology"/>
<evidence type="ECO:0000256" key="2">
    <source>
        <dbReference type="ARBA" id="ARBA00008654"/>
    </source>
</evidence>
<dbReference type="PANTHER" id="PTHR10696">
    <property type="entry name" value="GAMMA-BUTYROBETAINE HYDROXYLASE-RELATED"/>
    <property type="match status" value="1"/>
</dbReference>
<dbReference type="Proteomes" id="UP000030693">
    <property type="component" value="Unassembled WGS sequence"/>
</dbReference>
<dbReference type="Pfam" id="PF02668">
    <property type="entry name" value="TauD"/>
    <property type="match status" value="1"/>
</dbReference>
<sequence>MLHCLHKYGLLVVKNVPCKNSPPASAAFDPVDQSRLVSERVAPLMETFYGLLWDVVSLPDAENVAYTNVRLDLHQDLLYFESPPGIQLLHCQLNTVAGGEALFSDSFAQARHFRREYPDHYETLLRTPVAFHYRRLGRRRRFVRTTFEHDGLNEIERVNYSPPFMAPVEGLTFDEVQRFYEAFALWEQTVSDARWHHTRRYAKGDLIVFDNRRVLHARTAFESATGERHLRGSYLRLDDWRAAWRQHCGGTAAGGSDADDCPRSDWGWEDPTAESE</sequence>
<dbReference type="STRING" id="691883.A0A058Z4B9"/>
<dbReference type="OMA" id="KYKWGFC"/>
<dbReference type="GO" id="GO:0051213">
    <property type="term" value="F:dioxygenase activity"/>
    <property type="evidence" value="ECO:0007669"/>
    <property type="project" value="UniProtKB-KW"/>
</dbReference>
<dbReference type="InterPro" id="IPR042098">
    <property type="entry name" value="TauD-like_sf"/>
</dbReference>
<dbReference type="GO" id="GO:0045329">
    <property type="term" value="P:carnitine biosynthetic process"/>
    <property type="evidence" value="ECO:0007669"/>
    <property type="project" value="TreeGrafter"/>
</dbReference>
<dbReference type="GO" id="GO:0005739">
    <property type="term" value="C:mitochondrion"/>
    <property type="evidence" value="ECO:0007669"/>
    <property type="project" value="TreeGrafter"/>
</dbReference>
<dbReference type="GeneID" id="20529246"/>
<dbReference type="SUPFAM" id="SSF51197">
    <property type="entry name" value="Clavaminate synthase-like"/>
    <property type="match status" value="1"/>
</dbReference>
<organism evidence="9">
    <name type="scientific">Fonticula alba</name>
    <name type="common">Slime mold</name>
    <dbReference type="NCBI Taxonomy" id="691883"/>
    <lineage>
        <taxon>Eukaryota</taxon>
        <taxon>Rotosphaerida</taxon>
        <taxon>Fonticulaceae</taxon>
        <taxon>Fonticula</taxon>
    </lineage>
</organism>
<dbReference type="eggNOG" id="KOG3888">
    <property type="taxonomic scope" value="Eukaryota"/>
</dbReference>
<evidence type="ECO:0000256" key="4">
    <source>
        <dbReference type="ARBA" id="ARBA00022964"/>
    </source>
</evidence>
<dbReference type="Gene3D" id="3.60.130.10">
    <property type="entry name" value="Clavaminate synthase-like"/>
    <property type="match status" value="1"/>
</dbReference>
<evidence type="ECO:0000256" key="6">
    <source>
        <dbReference type="ARBA" id="ARBA00023004"/>
    </source>
</evidence>
<comment type="cofactor">
    <cofactor evidence="1">
        <name>Fe(2+)</name>
        <dbReference type="ChEBI" id="CHEBI:29033"/>
    </cofactor>
</comment>
<evidence type="ECO:0000256" key="1">
    <source>
        <dbReference type="ARBA" id="ARBA00001954"/>
    </source>
</evidence>
<feature type="domain" description="TauD/TfdA-like" evidence="8">
    <location>
        <begin position="4"/>
        <end position="234"/>
    </location>
</feature>
<keyword evidence="10" id="KW-1185">Reference proteome</keyword>
<feature type="compositionally biased region" description="Acidic residues" evidence="7">
    <location>
        <begin position="267"/>
        <end position="276"/>
    </location>
</feature>
<evidence type="ECO:0000256" key="5">
    <source>
        <dbReference type="ARBA" id="ARBA00023002"/>
    </source>
</evidence>
<dbReference type="RefSeq" id="XP_009496676.1">
    <property type="nucleotide sequence ID" value="XM_009498401.1"/>
</dbReference>
<dbReference type="OrthoDB" id="406634at2759"/>
<reference evidence="9" key="1">
    <citation type="submission" date="2013-04" db="EMBL/GenBank/DDBJ databases">
        <title>The Genome Sequence of Fonticula alba ATCC 38817.</title>
        <authorList>
            <consortium name="The Broad Institute Genomics Platform"/>
            <person name="Russ C."/>
            <person name="Cuomo C."/>
            <person name="Burger G."/>
            <person name="Gray M.W."/>
            <person name="Holland P.W.H."/>
            <person name="King N."/>
            <person name="Lang F.B.F."/>
            <person name="Roger A.J."/>
            <person name="Ruiz-Trillo I."/>
            <person name="Brown M."/>
            <person name="Walker B."/>
            <person name="Young S."/>
            <person name="Zeng Q."/>
            <person name="Gargeya S."/>
            <person name="Fitzgerald M."/>
            <person name="Haas B."/>
            <person name="Abouelleil A."/>
            <person name="Allen A.W."/>
            <person name="Alvarado L."/>
            <person name="Arachchi H.M."/>
            <person name="Berlin A.M."/>
            <person name="Chapman S.B."/>
            <person name="Gainer-Dewar J."/>
            <person name="Goldberg J."/>
            <person name="Griggs A."/>
            <person name="Gujja S."/>
            <person name="Hansen M."/>
            <person name="Howarth C."/>
            <person name="Imamovic A."/>
            <person name="Ireland A."/>
            <person name="Larimer J."/>
            <person name="McCowan C."/>
            <person name="Murphy C."/>
            <person name="Pearson M."/>
            <person name="Poon T.W."/>
            <person name="Priest M."/>
            <person name="Roberts A."/>
            <person name="Saif S."/>
            <person name="Shea T."/>
            <person name="Sisk P."/>
            <person name="Sykes S."/>
            <person name="Wortman J."/>
            <person name="Nusbaum C."/>
            <person name="Birren B."/>
        </authorList>
    </citation>
    <scope>NUCLEOTIDE SEQUENCE [LARGE SCALE GENOMIC DNA]</scope>
    <source>
        <strain evidence="9">ATCC 38817</strain>
    </source>
</reference>
<gene>
    <name evidence="9" type="ORF">H696_04521</name>
</gene>
<keyword evidence="4" id="KW-0223">Dioxygenase</keyword>
<evidence type="ECO:0000256" key="3">
    <source>
        <dbReference type="ARBA" id="ARBA00022723"/>
    </source>
</evidence>
<accession>A0A058Z4B9</accession>
<keyword evidence="3" id="KW-0479">Metal-binding</keyword>
<comment type="similarity">
    <text evidence="2">Belongs to the gamma-BBH/TMLD family.</text>
</comment>
<evidence type="ECO:0000259" key="8">
    <source>
        <dbReference type="Pfam" id="PF02668"/>
    </source>
</evidence>
<dbReference type="GO" id="GO:0046872">
    <property type="term" value="F:metal ion binding"/>
    <property type="evidence" value="ECO:0007669"/>
    <property type="project" value="UniProtKB-KW"/>
</dbReference>
<evidence type="ECO:0000256" key="7">
    <source>
        <dbReference type="SAM" id="MobiDB-lite"/>
    </source>
</evidence>
<dbReference type="InterPro" id="IPR050411">
    <property type="entry name" value="AlphaKG_dependent_hydroxylases"/>
</dbReference>
<dbReference type="AlphaFoldDB" id="A0A058Z4B9"/>
<protein>
    <recommendedName>
        <fullName evidence="8">TauD/TfdA-like domain-containing protein</fullName>
    </recommendedName>
</protein>
<evidence type="ECO:0000313" key="10">
    <source>
        <dbReference type="Proteomes" id="UP000030693"/>
    </source>
</evidence>
<keyword evidence="5" id="KW-0560">Oxidoreductase</keyword>
<feature type="region of interest" description="Disordered" evidence="7">
    <location>
        <begin position="251"/>
        <end position="276"/>
    </location>
</feature>
<name>A0A058Z4B9_FONAL</name>